<comment type="caution">
    <text evidence="5">The sequence shown here is derived from an EMBL/GenBank/DDBJ whole genome shotgun (WGS) entry which is preliminary data.</text>
</comment>
<evidence type="ECO:0000259" key="4">
    <source>
        <dbReference type="Pfam" id="PF17851"/>
    </source>
</evidence>
<dbReference type="GO" id="GO:0009044">
    <property type="term" value="F:xylan 1,4-beta-xylosidase activity"/>
    <property type="evidence" value="ECO:0007669"/>
    <property type="project" value="UniProtKB-EC"/>
</dbReference>
<evidence type="ECO:0000313" key="5">
    <source>
        <dbReference type="EMBL" id="KLU03702.1"/>
    </source>
</evidence>
<dbReference type="Gene3D" id="2.60.120.200">
    <property type="match status" value="1"/>
</dbReference>
<dbReference type="PATRIC" id="fig|595434.4.peg.3894"/>
<protein>
    <submittedName>
        <fullName evidence="5">Beta-xylosidase</fullName>
        <ecNumber evidence="5">3.2.1.37</ecNumber>
    </submittedName>
</protein>
<keyword evidence="6" id="KW-1185">Reference proteome</keyword>
<reference evidence="5" key="1">
    <citation type="submission" date="2015-05" db="EMBL/GenBank/DDBJ databases">
        <title>Permanent draft genome of Rhodopirellula islandicus K833.</title>
        <authorList>
            <person name="Kizina J."/>
            <person name="Richter M."/>
            <person name="Glockner F.O."/>
            <person name="Harder J."/>
        </authorList>
    </citation>
    <scope>NUCLEOTIDE SEQUENCE [LARGE SCALE GENOMIC DNA]</scope>
    <source>
        <strain evidence="5">K833</strain>
    </source>
</reference>
<dbReference type="PANTHER" id="PTHR42812:SF12">
    <property type="entry name" value="BETA-XYLOSIDASE-RELATED"/>
    <property type="match status" value="1"/>
</dbReference>
<dbReference type="Pfam" id="PF17851">
    <property type="entry name" value="GH43_C2"/>
    <property type="match status" value="1"/>
</dbReference>
<gene>
    <name evidence="5" type="ORF">RISK_004109</name>
</gene>
<evidence type="ECO:0000313" key="6">
    <source>
        <dbReference type="Proteomes" id="UP000036367"/>
    </source>
</evidence>
<dbReference type="InterPro" id="IPR041542">
    <property type="entry name" value="GH43_C2"/>
</dbReference>
<keyword evidence="3 5" id="KW-0326">Glycosidase</keyword>
<dbReference type="AlphaFoldDB" id="A0A0J1BAH6"/>
<name>A0A0J1BAH6_RHOIS</name>
<feature type="domain" description="Beta-xylosidase C-terminal Concanavalin A-like" evidence="4">
    <location>
        <begin position="401"/>
        <end position="596"/>
    </location>
</feature>
<organism evidence="5 6">
    <name type="scientific">Rhodopirellula islandica</name>
    <dbReference type="NCBI Taxonomy" id="595434"/>
    <lineage>
        <taxon>Bacteria</taxon>
        <taxon>Pseudomonadati</taxon>
        <taxon>Planctomycetota</taxon>
        <taxon>Planctomycetia</taxon>
        <taxon>Pirellulales</taxon>
        <taxon>Pirellulaceae</taxon>
        <taxon>Rhodopirellula</taxon>
    </lineage>
</organism>
<sequence>MKLPPFTSPPHCCNLLIMKMNSDFLDLFARSFRLPLLVTLAFSSVASADSPNSPPPVTAMLEQTESSIDARFRQWGDLGNGTYANPILNGDFADSDVERDEANDRWVMITSTNHYSPGMTLLESKDLVNWQYTGHAIPTITWEPSYNWDQMNGYRFGCWAGDLVQHNGEWLCYQIDFQSGLYLTRANDLAGPWTEPVCLLKRKHWTDPAVYFDNEKQEAWLVCNWGKGSPPRPDQPHEIKLFRLSWDGSELLDEGTTIFSGTAVEAAKIRRFDNQWYIMLIEWQGEGASRDRKQLCLRSQTDSLQGPYESRVVMERETDSDRSACQGSLIEAPDGRWWFMHQLVQNGTPVFHGRPQCLQPVTWKEGWPIIGEDIDGDGIGEPVWVHNKPIPSEHARPLQTSDEFDGQQIGPQWNWNHEPRRERFSLSARPGYLRLHASQPVTVDRGRLKGAFWGASNTLSQRHLGVAKTTATTKLDLRGMTWGTRAGFCHHSGRYALFGVQRQKDGTTQLFFNHNGKLDTGPTVPGTDLYLRSTTDGDEADFAWSLDGESWITTPWNYTLNFGNWRGNRPGVFCWNNRTDDVSESGWVDIDWFHYETGSKP</sequence>
<evidence type="ECO:0000256" key="3">
    <source>
        <dbReference type="ARBA" id="ARBA00023295"/>
    </source>
</evidence>
<dbReference type="EMBL" id="LECT01000031">
    <property type="protein sequence ID" value="KLU03702.1"/>
    <property type="molecule type" value="Genomic_DNA"/>
</dbReference>
<dbReference type="Pfam" id="PF04616">
    <property type="entry name" value="Glyco_hydro_43"/>
    <property type="match status" value="1"/>
</dbReference>
<accession>A0A0J1BAH6</accession>
<dbReference type="GO" id="GO:0005975">
    <property type="term" value="P:carbohydrate metabolic process"/>
    <property type="evidence" value="ECO:0007669"/>
    <property type="project" value="InterPro"/>
</dbReference>
<evidence type="ECO:0000256" key="2">
    <source>
        <dbReference type="ARBA" id="ARBA00022801"/>
    </source>
</evidence>
<evidence type="ECO:0000256" key="1">
    <source>
        <dbReference type="ARBA" id="ARBA00009865"/>
    </source>
</evidence>
<dbReference type="Proteomes" id="UP000036367">
    <property type="component" value="Unassembled WGS sequence"/>
</dbReference>
<dbReference type="EC" id="3.2.1.37" evidence="5"/>
<dbReference type="PANTHER" id="PTHR42812">
    <property type="entry name" value="BETA-XYLOSIDASE"/>
    <property type="match status" value="1"/>
</dbReference>
<dbReference type="InterPro" id="IPR023296">
    <property type="entry name" value="Glyco_hydro_beta-prop_sf"/>
</dbReference>
<comment type="similarity">
    <text evidence="1">Belongs to the glycosyl hydrolase 43 family.</text>
</comment>
<dbReference type="Gene3D" id="2.115.10.20">
    <property type="entry name" value="Glycosyl hydrolase domain, family 43"/>
    <property type="match status" value="1"/>
</dbReference>
<dbReference type="InterPro" id="IPR006710">
    <property type="entry name" value="Glyco_hydro_43"/>
</dbReference>
<dbReference type="SUPFAM" id="SSF49899">
    <property type="entry name" value="Concanavalin A-like lectins/glucanases"/>
    <property type="match status" value="1"/>
</dbReference>
<dbReference type="CDD" id="cd09001">
    <property type="entry name" value="GH43_FsAxh1-like"/>
    <property type="match status" value="1"/>
</dbReference>
<dbReference type="SUPFAM" id="SSF75005">
    <property type="entry name" value="Arabinanase/levansucrase/invertase"/>
    <property type="match status" value="1"/>
</dbReference>
<dbReference type="STRING" id="595434.RISK_004109"/>
<dbReference type="InterPro" id="IPR051795">
    <property type="entry name" value="Glycosyl_Hydrlase_43"/>
</dbReference>
<proteinExistence type="inferred from homology"/>
<keyword evidence="2 5" id="KW-0378">Hydrolase</keyword>
<dbReference type="InterPro" id="IPR013320">
    <property type="entry name" value="ConA-like_dom_sf"/>
</dbReference>